<dbReference type="SUPFAM" id="SSF52402">
    <property type="entry name" value="Adenine nucleotide alpha hydrolases-like"/>
    <property type="match status" value="2"/>
</dbReference>
<evidence type="ECO:0000313" key="4">
    <source>
        <dbReference type="Proteomes" id="UP001500037"/>
    </source>
</evidence>
<evidence type="ECO:0000256" key="1">
    <source>
        <dbReference type="ARBA" id="ARBA00008791"/>
    </source>
</evidence>
<dbReference type="Pfam" id="PF00582">
    <property type="entry name" value="Usp"/>
    <property type="match status" value="2"/>
</dbReference>
<keyword evidence="4" id="KW-1185">Reference proteome</keyword>
<comment type="similarity">
    <text evidence="1">Belongs to the universal stress protein A family.</text>
</comment>
<dbReference type="InterPro" id="IPR006016">
    <property type="entry name" value="UspA"/>
</dbReference>
<comment type="caution">
    <text evidence="3">The sequence shown here is derived from an EMBL/GenBank/DDBJ whole genome shotgun (WGS) entry which is preliminary data.</text>
</comment>
<dbReference type="PANTHER" id="PTHR46553:SF3">
    <property type="entry name" value="ADENINE NUCLEOTIDE ALPHA HYDROLASES-LIKE SUPERFAMILY PROTEIN"/>
    <property type="match status" value="1"/>
</dbReference>
<accession>A0ABN1VYP2</accession>
<protein>
    <submittedName>
        <fullName evidence="3">Universal stress protein</fullName>
    </submittedName>
</protein>
<feature type="domain" description="UspA" evidence="2">
    <location>
        <begin position="147"/>
        <end position="285"/>
    </location>
</feature>
<dbReference type="Gene3D" id="3.40.50.620">
    <property type="entry name" value="HUPs"/>
    <property type="match status" value="2"/>
</dbReference>
<organism evidence="3 4">
    <name type="scientific">Kitasatospora nipponensis</name>
    <dbReference type="NCBI Taxonomy" id="258049"/>
    <lineage>
        <taxon>Bacteria</taxon>
        <taxon>Bacillati</taxon>
        <taxon>Actinomycetota</taxon>
        <taxon>Actinomycetes</taxon>
        <taxon>Kitasatosporales</taxon>
        <taxon>Streptomycetaceae</taxon>
        <taxon>Kitasatospora</taxon>
    </lineage>
</organism>
<sequence>MSLPVVVGIDGSERSAAAARWAAHEAHRRGAGLRMVHVSEARGEVPGREEHGTVDRLPQFALRLRDRMAAALPALEIRCQQIPGQAHYALAAAGEQGALLVLGSRGLGAVAGLLTGSVGLRAAAHARCPVVLVPAGSTGAGTGAGEVLVGVSRRRPGDAVLGFAFEEAARRGAVLRVLEGWTAPPGPYATRAPVSRAEIRPSFAAAELLRLQDGLGRWREKFPEVRTEVELVDGDAAAALLAAAQRADLLVLGRSGPAHPLAAPRLGPIAHAVLHRAPCPVALVPHTA</sequence>
<dbReference type="EMBL" id="BAAALF010000020">
    <property type="protein sequence ID" value="GAA1227765.1"/>
    <property type="molecule type" value="Genomic_DNA"/>
</dbReference>
<evidence type="ECO:0000313" key="3">
    <source>
        <dbReference type="EMBL" id="GAA1227765.1"/>
    </source>
</evidence>
<evidence type="ECO:0000259" key="2">
    <source>
        <dbReference type="Pfam" id="PF00582"/>
    </source>
</evidence>
<feature type="domain" description="UspA" evidence="2">
    <location>
        <begin position="4"/>
        <end position="134"/>
    </location>
</feature>
<dbReference type="PRINTS" id="PR01438">
    <property type="entry name" value="UNVRSLSTRESS"/>
</dbReference>
<dbReference type="PANTHER" id="PTHR46553">
    <property type="entry name" value="ADENINE NUCLEOTIDE ALPHA HYDROLASES-LIKE SUPERFAMILY PROTEIN"/>
    <property type="match status" value="1"/>
</dbReference>
<name>A0ABN1VYP2_9ACTN</name>
<dbReference type="RefSeq" id="WP_344440713.1">
    <property type="nucleotide sequence ID" value="NZ_BAAALF010000020.1"/>
</dbReference>
<dbReference type="InterPro" id="IPR006015">
    <property type="entry name" value="Universal_stress_UspA"/>
</dbReference>
<reference evidence="3 4" key="1">
    <citation type="journal article" date="2019" name="Int. J. Syst. Evol. Microbiol.">
        <title>The Global Catalogue of Microorganisms (GCM) 10K type strain sequencing project: providing services to taxonomists for standard genome sequencing and annotation.</title>
        <authorList>
            <consortium name="The Broad Institute Genomics Platform"/>
            <consortium name="The Broad Institute Genome Sequencing Center for Infectious Disease"/>
            <person name="Wu L."/>
            <person name="Ma J."/>
        </authorList>
    </citation>
    <scope>NUCLEOTIDE SEQUENCE [LARGE SCALE GENOMIC DNA]</scope>
    <source>
        <strain evidence="3 4">JCM 13004</strain>
    </source>
</reference>
<gene>
    <name evidence="3" type="ORF">GCM10009665_17850</name>
</gene>
<dbReference type="InterPro" id="IPR014729">
    <property type="entry name" value="Rossmann-like_a/b/a_fold"/>
</dbReference>
<dbReference type="Proteomes" id="UP001500037">
    <property type="component" value="Unassembled WGS sequence"/>
</dbReference>
<proteinExistence type="inferred from homology"/>